<comment type="catalytic activity">
    <reaction evidence="8">
        <text>L-tyrosyl-[protein] + UTP = O-(5'-uridylyl)-L-tyrosyl-[protein] + diphosphate</text>
        <dbReference type="Rhea" id="RHEA:83887"/>
        <dbReference type="Rhea" id="RHEA-COMP:10136"/>
        <dbReference type="Rhea" id="RHEA-COMP:20238"/>
        <dbReference type="ChEBI" id="CHEBI:33019"/>
        <dbReference type="ChEBI" id="CHEBI:46398"/>
        <dbReference type="ChEBI" id="CHEBI:46858"/>
        <dbReference type="ChEBI" id="CHEBI:90602"/>
    </reaction>
</comment>
<dbReference type="EC" id="2.7.7.-" evidence="8"/>
<comment type="cofactor">
    <cofactor evidence="8">
        <name>Mg(2+)</name>
        <dbReference type="ChEBI" id="CHEBI:18420"/>
    </cofactor>
    <cofactor evidence="8">
        <name>Mn(2+)</name>
        <dbReference type="ChEBI" id="CHEBI:29035"/>
    </cofactor>
</comment>
<evidence type="ECO:0000256" key="7">
    <source>
        <dbReference type="ARBA" id="ARBA00022842"/>
    </source>
</evidence>
<dbReference type="Proteomes" id="UP001499988">
    <property type="component" value="Unassembled WGS sequence"/>
</dbReference>
<comment type="catalytic activity">
    <reaction evidence="8">
        <text>L-histidyl-[protein] + UTP = N(tele)-(5'-uridylyl)-L-histidyl-[protein] + diphosphate</text>
        <dbReference type="Rhea" id="RHEA:83891"/>
        <dbReference type="Rhea" id="RHEA-COMP:9745"/>
        <dbReference type="Rhea" id="RHEA-COMP:20239"/>
        <dbReference type="ChEBI" id="CHEBI:29979"/>
        <dbReference type="ChEBI" id="CHEBI:33019"/>
        <dbReference type="ChEBI" id="CHEBI:46398"/>
        <dbReference type="ChEBI" id="CHEBI:233474"/>
    </reaction>
</comment>
<comment type="caution">
    <text evidence="9">The sequence shown here is derived from an EMBL/GenBank/DDBJ whole genome shotgun (WGS) entry which is preliminary data.</text>
</comment>
<comment type="catalytic activity">
    <reaction evidence="8">
        <text>L-seryl-[protein] + ATP = 3-O-(5'-adenylyl)-L-seryl-[protein] + diphosphate</text>
        <dbReference type="Rhea" id="RHEA:58120"/>
        <dbReference type="Rhea" id="RHEA-COMP:9863"/>
        <dbReference type="Rhea" id="RHEA-COMP:15073"/>
        <dbReference type="ChEBI" id="CHEBI:29999"/>
        <dbReference type="ChEBI" id="CHEBI:30616"/>
        <dbReference type="ChEBI" id="CHEBI:33019"/>
        <dbReference type="ChEBI" id="CHEBI:142516"/>
        <dbReference type="EC" id="2.7.7.108"/>
    </reaction>
</comment>
<dbReference type="InterPro" id="IPR003846">
    <property type="entry name" value="SelO"/>
</dbReference>
<keyword evidence="8" id="KW-0464">Manganese</keyword>
<feature type="binding site" evidence="8">
    <location>
        <position position="169"/>
    </location>
    <ligand>
        <name>ATP</name>
        <dbReference type="ChEBI" id="CHEBI:30616"/>
    </ligand>
</feature>
<keyword evidence="10" id="KW-1185">Reference proteome</keyword>
<feature type="active site" description="Proton acceptor" evidence="8">
    <location>
        <position position="238"/>
    </location>
</feature>
<comment type="function">
    <text evidence="8">Nucleotidyltransferase involved in the post-translational modification of proteins. It can catalyze the addition of adenosine monophosphate (AMP) or uridine monophosphate (UMP) to a protein, resulting in modifications known as AMPylation and UMPylation.</text>
</comment>
<keyword evidence="6 8" id="KW-0067">ATP-binding</keyword>
<feature type="binding site" evidence="8">
    <location>
        <position position="112"/>
    </location>
    <ligand>
        <name>ATP</name>
        <dbReference type="ChEBI" id="CHEBI:30616"/>
    </ligand>
</feature>
<evidence type="ECO:0000256" key="3">
    <source>
        <dbReference type="ARBA" id="ARBA00022695"/>
    </source>
</evidence>
<comment type="catalytic activity">
    <reaction evidence="8">
        <text>L-threonyl-[protein] + ATP = 3-O-(5'-adenylyl)-L-threonyl-[protein] + diphosphate</text>
        <dbReference type="Rhea" id="RHEA:54292"/>
        <dbReference type="Rhea" id="RHEA-COMP:11060"/>
        <dbReference type="Rhea" id="RHEA-COMP:13847"/>
        <dbReference type="ChEBI" id="CHEBI:30013"/>
        <dbReference type="ChEBI" id="CHEBI:30616"/>
        <dbReference type="ChEBI" id="CHEBI:33019"/>
        <dbReference type="ChEBI" id="CHEBI:138113"/>
        <dbReference type="EC" id="2.7.7.108"/>
    </reaction>
</comment>
<evidence type="ECO:0000256" key="2">
    <source>
        <dbReference type="ARBA" id="ARBA00022679"/>
    </source>
</evidence>
<keyword evidence="7 8" id="KW-0460">Magnesium</keyword>
<dbReference type="RefSeq" id="WP_345335620.1">
    <property type="nucleotide sequence ID" value="NZ_BAABJZ010000080.1"/>
</dbReference>
<sequence length="471" mass="52343">MSQRIEPGIETRLPWLGSPITAQPLDAPRWLGWSASLAEELGIDRTPELLALLAGQTRQAHPGFAQVYSGHQFGGYTPRLGDGRGMLLGQLDGWELFVKGSGTTPYSRGGDGRAVLRSAVREFLASEALHHLGIASSRALAVLGSDTPVWREQQETAAITVRVTRSHLRFGHFEYFFYSQQPQRLEALIADCIETQFAHLHGCADQTLAWFIEVIERTATTVADWQAFGFCHGVLNTDNMSVLGETFDYGPFAFMNRFEAGYICNHSDIHGRYAFDQQPGIGLWNLNKLALTLTPFLSQEQLQMALARYEPALVARYLARMGRRLGLEHVGEGDLGLIGELFHLMQQAKLDMHLTLRTLGRCDPNGDDTPLHALLGAQPDFAAWWQRYRSRLGGVARLGAWQALRDQANPAVVLRTHLAQRAIAAAEAGNIAPLMRLHRALTRPYDPRAQDHPFIEEAPEWSQSLTLSCSS</sequence>
<dbReference type="EMBL" id="BAABJZ010000080">
    <property type="protein sequence ID" value="GAA4889763.1"/>
    <property type="molecule type" value="Genomic_DNA"/>
</dbReference>
<feature type="binding site" evidence="8">
    <location>
        <position position="111"/>
    </location>
    <ligand>
        <name>ATP</name>
        <dbReference type="ChEBI" id="CHEBI:30616"/>
    </ligand>
</feature>
<comment type="similarity">
    <text evidence="1 8">Belongs to the SELO family.</text>
</comment>
<gene>
    <name evidence="8" type="primary">ydiU</name>
    <name evidence="8" type="synonym">selO</name>
    <name evidence="9" type="ORF">GCM10023333_23820</name>
</gene>
<protein>
    <recommendedName>
        <fullName evidence="8">Protein nucleotidyltransferase YdiU</fullName>
        <ecNumber evidence="8">2.7.7.-</ecNumber>
    </recommendedName>
    <alternativeName>
        <fullName evidence="8">Protein adenylyltransferase YdiU</fullName>
        <ecNumber evidence="8">2.7.7.108</ecNumber>
    </alternativeName>
    <alternativeName>
        <fullName evidence="8">Protein uridylyltransferase YdiU</fullName>
        <ecNumber evidence="8">2.7.7.-</ecNumber>
    </alternativeName>
</protein>
<comment type="catalytic activity">
    <reaction evidence="8">
        <text>L-seryl-[protein] + UTP = O-(5'-uridylyl)-L-seryl-[protein] + diphosphate</text>
        <dbReference type="Rhea" id="RHEA:64604"/>
        <dbReference type="Rhea" id="RHEA-COMP:9863"/>
        <dbReference type="Rhea" id="RHEA-COMP:16635"/>
        <dbReference type="ChEBI" id="CHEBI:29999"/>
        <dbReference type="ChEBI" id="CHEBI:33019"/>
        <dbReference type="ChEBI" id="CHEBI:46398"/>
        <dbReference type="ChEBI" id="CHEBI:156051"/>
    </reaction>
</comment>
<comment type="catalytic activity">
    <reaction evidence="8">
        <text>L-tyrosyl-[protein] + ATP = O-(5'-adenylyl)-L-tyrosyl-[protein] + diphosphate</text>
        <dbReference type="Rhea" id="RHEA:54288"/>
        <dbReference type="Rhea" id="RHEA-COMP:10136"/>
        <dbReference type="Rhea" id="RHEA-COMP:13846"/>
        <dbReference type="ChEBI" id="CHEBI:30616"/>
        <dbReference type="ChEBI" id="CHEBI:33019"/>
        <dbReference type="ChEBI" id="CHEBI:46858"/>
        <dbReference type="ChEBI" id="CHEBI:83624"/>
        <dbReference type="EC" id="2.7.7.108"/>
    </reaction>
</comment>
<keyword evidence="3 8" id="KW-0548">Nucleotidyltransferase</keyword>
<keyword evidence="2 8" id="KW-0808">Transferase</keyword>
<dbReference type="PANTHER" id="PTHR32057">
    <property type="entry name" value="PROTEIN ADENYLYLTRANSFERASE SELO, MITOCHONDRIAL"/>
    <property type="match status" value="1"/>
</dbReference>
<evidence type="ECO:0000313" key="9">
    <source>
        <dbReference type="EMBL" id="GAA4889763.1"/>
    </source>
</evidence>
<feature type="binding site" evidence="8">
    <location>
        <position position="248"/>
    </location>
    <ligand>
        <name>Mg(2+)</name>
        <dbReference type="ChEBI" id="CHEBI:18420"/>
    </ligand>
</feature>
<evidence type="ECO:0000256" key="1">
    <source>
        <dbReference type="ARBA" id="ARBA00009747"/>
    </source>
</evidence>
<keyword evidence="5 8" id="KW-0547">Nucleotide-binding</keyword>
<feature type="binding site" evidence="8">
    <location>
        <position position="248"/>
    </location>
    <ligand>
        <name>ATP</name>
        <dbReference type="ChEBI" id="CHEBI:30616"/>
    </ligand>
</feature>
<dbReference type="NCBIfam" id="NF000658">
    <property type="entry name" value="PRK00029.1"/>
    <property type="match status" value="1"/>
</dbReference>
<evidence type="ECO:0000256" key="5">
    <source>
        <dbReference type="ARBA" id="ARBA00022741"/>
    </source>
</evidence>
<dbReference type="EC" id="2.7.7.108" evidence="8"/>
<evidence type="ECO:0000256" key="4">
    <source>
        <dbReference type="ARBA" id="ARBA00022723"/>
    </source>
</evidence>
<reference evidence="10" key="1">
    <citation type="journal article" date="2019" name="Int. J. Syst. Evol. Microbiol.">
        <title>The Global Catalogue of Microorganisms (GCM) 10K type strain sequencing project: providing services to taxonomists for standard genome sequencing and annotation.</title>
        <authorList>
            <consortium name="The Broad Institute Genomics Platform"/>
            <consortium name="The Broad Institute Genome Sequencing Center for Infectious Disease"/>
            <person name="Wu L."/>
            <person name="Ma J."/>
        </authorList>
    </citation>
    <scope>NUCLEOTIDE SEQUENCE [LARGE SCALE GENOMIC DNA]</scope>
    <source>
        <strain evidence="10">JCM 18401</strain>
    </source>
</reference>
<evidence type="ECO:0000313" key="10">
    <source>
        <dbReference type="Proteomes" id="UP001499988"/>
    </source>
</evidence>
<keyword evidence="4 8" id="KW-0479">Metal-binding</keyword>
<dbReference type="Pfam" id="PF02696">
    <property type="entry name" value="SelO"/>
    <property type="match status" value="1"/>
</dbReference>
<evidence type="ECO:0000256" key="8">
    <source>
        <dbReference type="HAMAP-Rule" id="MF_00692"/>
    </source>
</evidence>
<organism evidence="9 10">
    <name type="scientific">Ferrimonas pelagia</name>
    <dbReference type="NCBI Taxonomy" id="1177826"/>
    <lineage>
        <taxon>Bacteria</taxon>
        <taxon>Pseudomonadati</taxon>
        <taxon>Pseudomonadota</taxon>
        <taxon>Gammaproteobacteria</taxon>
        <taxon>Alteromonadales</taxon>
        <taxon>Ferrimonadaceae</taxon>
        <taxon>Ferrimonas</taxon>
    </lineage>
</organism>
<dbReference type="HAMAP" id="MF_00692">
    <property type="entry name" value="SelO"/>
    <property type="match status" value="1"/>
</dbReference>
<evidence type="ECO:0000256" key="6">
    <source>
        <dbReference type="ARBA" id="ARBA00022840"/>
    </source>
</evidence>
<proteinExistence type="inferred from homology"/>
<feature type="binding site" evidence="8">
    <location>
        <position position="83"/>
    </location>
    <ligand>
        <name>ATP</name>
        <dbReference type="ChEBI" id="CHEBI:30616"/>
    </ligand>
</feature>
<feature type="binding site" evidence="8">
    <location>
        <position position="99"/>
    </location>
    <ligand>
        <name>ATP</name>
        <dbReference type="ChEBI" id="CHEBI:30616"/>
    </ligand>
</feature>
<feature type="binding site" evidence="8">
    <location>
        <position position="81"/>
    </location>
    <ligand>
        <name>ATP</name>
        <dbReference type="ChEBI" id="CHEBI:30616"/>
    </ligand>
</feature>
<dbReference type="PANTHER" id="PTHR32057:SF14">
    <property type="entry name" value="PROTEIN ADENYLYLTRANSFERASE SELO, MITOCHONDRIAL"/>
    <property type="match status" value="1"/>
</dbReference>
<name>A0ABP9EY66_9GAMM</name>
<feature type="binding site" evidence="8">
    <location>
        <position position="84"/>
    </location>
    <ligand>
        <name>ATP</name>
        <dbReference type="ChEBI" id="CHEBI:30616"/>
    </ligand>
</feature>
<accession>A0ABP9EY66</accession>
<feature type="binding site" evidence="8">
    <location>
        <position position="239"/>
    </location>
    <ligand>
        <name>Mg(2+)</name>
        <dbReference type="ChEBI" id="CHEBI:18420"/>
    </ligand>
</feature>
<feature type="binding site" evidence="8">
    <location>
        <position position="162"/>
    </location>
    <ligand>
        <name>ATP</name>
        <dbReference type="ChEBI" id="CHEBI:30616"/>
    </ligand>
</feature>